<dbReference type="InterPro" id="IPR013482">
    <property type="entry name" value="Molybde_CF_guanTrfase"/>
</dbReference>
<keyword evidence="8" id="KW-1185">Reference proteome</keyword>
<protein>
    <recommendedName>
        <fullName evidence="4">Molybdenum cofactor guanylyltransferase</fullName>
        <shortName evidence="4">MoCo guanylyltransferase</shortName>
        <ecNumber evidence="4">2.7.7.77</ecNumber>
    </recommendedName>
    <alternativeName>
        <fullName evidence="4">GTP:molybdopterin guanylyltransferase</fullName>
    </alternativeName>
    <alternativeName>
        <fullName evidence="4">Mo-MPT guanylyltransferase</fullName>
    </alternativeName>
    <alternativeName>
        <fullName evidence="4">Molybdopterin guanylyltransferase</fullName>
    </alternativeName>
    <alternativeName>
        <fullName evidence="4">Molybdopterin-guanine dinucleotide synthase</fullName>
        <shortName evidence="4">MGD synthase</shortName>
    </alternativeName>
</protein>
<keyword evidence="4" id="KW-0479">Metal-binding</keyword>
<evidence type="ECO:0000256" key="2">
    <source>
        <dbReference type="ARBA" id="ARBA00023134"/>
    </source>
</evidence>
<comment type="similarity">
    <text evidence="4">Belongs to the MobA family.</text>
</comment>
<dbReference type="HAMAP" id="MF_00316">
    <property type="entry name" value="MobA"/>
    <property type="match status" value="1"/>
</dbReference>
<organism evidence="7 8">
    <name type="scientific">Leucothrix arctica</name>
    <dbReference type="NCBI Taxonomy" id="1481894"/>
    <lineage>
        <taxon>Bacteria</taxon>
        <taxon>Pseudomonadati</taxon>
        <taxon>Pseudomonadota</taxon>
        <taxon>Gammaproteobacteria</taxon>
        <taxon>Thiotrichales</taxon>
        <taxon>Thiotrichaceae</taxon>
        <taxon>Leucothrix</taxon>
    </lineage>
</organism>
<dbReference type="GO" id="GO:0046872">
    <property type="term" value="F:metal ion binding"/>
    <property type="evidence" value="ECO:0007669"/>
    <property type="project" value="UniProtKB-KW"/>
</dbReference>
<feature type="binding site" evidence="4">
    <location>
        <position position="99"/>
    </location>
    <ligand>
        <name>Mg(2+)</name>
        <dbReference type="ChEBI" id="CHEBI:18420"/>
    </ligand>
</feature>
<keyword evidence="1 4" id="KW-0460">Magnesium</keyword>
<comment type="caution">
    <text evidence="4">Lacks conserved residue(s) required for the propagation of feature annotation.</text>
</comment>
<dbReference type="EMBL" id="QGKL01000031">
    <property type="protein sequence ID" value="PWQ95932.1"/>
    <property type="molecule type" value="Genomic_DNA"/>
</dbReference>
<sequence length="377" mass="42147">MFDNVTVVVIAGGQGRRFGGQDKGLVEVCGKPLIEHILAQLKPYDVNVVISANRNLGIYKAYGYPVIGDRLTNFQGPLAGIASVMHEISTDYLVALPCDAVLIPTDFIQRLTRIQTEENAEIVVASDGKRIQPIHSLISVSLLPSLEAFLARGERKVDRWFAEHNMVIADFSDSPEAFHNFNTEVQKQQYESAQASLPEKKQQIVYVKPVLGFAAFSGTGKTTLLKQLLPLLNQRGLKVAMIKHAHHTLDVDHKGKDSYELRKAGAEQMLVVSRSQVALIQDLKDGRREPSLQESLAMLNADVLDMVLVEGFKQVSFPKIELHREGLNKPLLYTDDENIIAFASEQQPTVNQVPWLDLNNIEQIADFVYDWYQQSLT</sequence>
<comment type="domain">
    <text evidence="4">The N-terminal domain determines nucleotide recognition and specific binding, while the C-terminal domain determines the specific binding to the target protein.</text>
</comment>
<dbReference type="SUPFAM" id="SSF53448">
    <property type="entry name" value="Nucleotide-diphospho-sugar transferases"/>
    <property type="match status" value="1"/>
</dbReference>
<keyword evidence="2 4" id="KW-0342">GTP-binding</keyword>
<dbReference type="OrthoDB" id="9788394at2"/>
<dbReference type="NCBIfam" id="TIGR02665">
    <property type="entry name" value="molyb_mobA"/>
    <property type="match status" value="1"/>
</dbReference>
<comment type="catalytic activity">
    <reaction evidence="4">
        <text>Mo-molybdopterin + GTP + H(+) = Mo-molybdopterin guanine dinucleotide + diphosphate</text>
        <dbReference type="Rhea" id="RHEA:34243"/>
        <dbReference type="ChEBI" id="CHEBI:15378"/>
        <dbReference type="ChEBI" id="CHEBI:33019"/>
        <dbReference type="ChEBI" id="CHEBI:37565"/>
        <dbReference type="ChEBI" id="CHEBI:71302"/>
        <dbReference type="ChEBI" id="CHEBI:71310"/>
        <dbReference type="EC" id="2.7.7.77"/>
    </reaction>
</comment>
<evidence type="ECO:0000313" key="7">
    <source>
        <dbReference type="EMBL" id="PWQ95932.1"/>
    </source>
</evidence>
<dbReference type="PANTHER" id="PTHR40072">
    <property type="entry name" value="MOLYBDOPTERIN-GUANINE DINUCLEOTIDE BIOSYNTHESIS ADAPTER PROTEIN-RELATED"/>
    <property type="match status" value="1"/>
</dbReference>
<dbReference type="InterPro" id="IPR029044">
    <property type="entry name" value="Nucleotide-diphossugar_trans"/>
</dbReference>
<feature type="domain" description="Molybdopterin-guanine dinucleotide biosynthesis protein B (MobB)" evidence="5">
    <location>
        <begin position="210"/>
        <end position="344"/>
    </location>
</feature>
<comment type="subunit">
    <text evidence="4">Monomer.</text>
</comment>
<comment type="cofactor">
    <cofactor evidence="4">
        <name>Mg(2+)</name>
        <dbReference type="ChEBI" id="CHEBI:18420"/>
    </cofactor>
</comment>
<evidence type="ECO:0000256" key="4">
    <source>
        <dbReference type="HAMAP-Rule" id="MF_00316"/>
    </source>
</evidence>
<reference evidence="7 8" key="1">
    <citation type="submission" date="2018-05" db="EMBL/GenBank/DDBJ databases">
        <title>Leucothrix arctica sp. nov., isolated from Arctic seawater.</title>
        <authorList>
            <person name="Choi A."/>
            <person name="Baek K."/>
        </authorList>
    </citation>
    <scope>NUCLEOTIDE SEQUENCE [LARGE SCALE GENOMIC DNA]</scope>
    <source>
        <strain evidence="7 8">IMCC9719</strain>
    </source>
</reference>
<evidence type="ECO:0000256" key="3">
    <source>
        <dbReference type="ARBA" id="ARBA00023150"/>
    </source>
</evidence>
<dbReference type="AlphaFoldDB" id="A0A317CI11"/>
<dbReference type="GO" id="GO:0006777">
    <property type="term" value="P:Mo-molybdopterin cofactor biosynthetic process"/>
    <property type="evidence" value="ECO:0007669"/>
    <property type="project" value="UniProtKB-KW"/>
</dbReference>
<feature type="domain" description="MobA-like NTP transferase" evidence="6">
    <location>
        <begin position="7"/>
        <end position="164"/>
    </location>
</feature>
<keyword evidence="4" id="KW-0963">Cytoplasm</keyword>
<dbReference type="GO" id="GO:0005525">
    <property type="term" value="F:GTP binding"/>
    <property type="evidence" value="ECO:0007669"/>
    <property type="project" value="UniProtKB-UniRule"/>
</dbReference>
<proteinExistence type="inferred from homology"/>
<dbReference type="GO" id="GO:0005737">
    <property type="term" value="C:cytoplasm"/>
    <property type="evidence" value="ECO:0007669"/>
    <property type="project" value="UniProtKB-SubCell"/>
</dbReference>
<keyword evidence="3 4" id="KW-0501">Molybdenum cofactor biosynthesis</keyword>
<dbReference type="FunFam" id="3.40.50.300:FF:000920">
    <property type="entry name" value="Molybdopterin-guanine dinucleotide biosynthesis protein B"/>
    <property type="match status" value="1"/>
</dbReference>
<keyword evidence="4 7" id="KW-0808">Transferase</keyword>
<dbReference type="CDD" id="cd02503">
    <property type="entry name" value="MobA"/>
    <property type="match status" value="1"/>
</dbReference>
<evidence type="ECO:0000259" key="5">
    <source>
        <dbReference type="Pfam" id="PF03205"/>
    </source>
</evidence>
<evidence type="ECO:0000256" key="1">
    <source>
        <dbReference type="ARBA" id="ARBA00022842"/>
    </source>
</evidence>
<dbReference type="Pfam" id="PF03205">
    <property type="entry name" value="MobB"/>
    <property type="match status" value="1"/>
</dbReference>
<dbReference type="PANTHER" id="PTHR40072:SF1">
    <property type="entry name" value="MOLYBDOPTERIN-GUANINE DINUCLEOTIDE BIOSYNTHESIS ADAPTER PROTEIN"/>
    <property type="match status" value="1"/>
</dbReference>
<evidence type="ECO:0000259" key="6">
    <source>
        <dbReference type="Pfam" id="PF12804"/>
    </source>
</evidence>
<dbReference type="EC" id="2.7.7.77" evidence="4"/>
<dbReference type="CDD" id="cd03116">
    <property type="entry name" value="MobB"/>
    <property type="match status" value="1"/>
</dbReference>
<dbReference type="Proteomes" id="UP000245506">
    <property type="component" value="Unassembled WGS sequence"/>
</dbReference>
<name>A0A317CI11_9GAMM</name>
<feature type="binding site" evidence="4">
    <location>
        <position position="69"/>
    </location>
    <ligand>
        <name>GTP</name>
        <dbReference type="ChEBI" id="CHEBI:37565"/>
    </ligand>
</feature>
<comment type="caution">
    <text evidence="7">The sequence shown here is derived from an EMBL/GenBank/DDBJ whole genome shotgun (WGS) entry which is preliminary data.</text>
</comment>
<dbReference type="NCBIfam" id="TIGR00176">
    <property type="entry name" value="mobB"/>
    <property type="match status" value="1"/>
</dbReference>
<feature type="binding site" evidence="4">
    <location>
        <begin position="10"/>
        <end position="12"/>
    </location>
    <ligand>
        <name>GTP</name>
        <dbReference type="ChEBI" id="CHEBI:37565"/>
    </ligand>
</feature>
<dbReference type="InterPro" id="IPR004435">
    <property type="entry name" value="MobB_dom"/>
</dbReference>
<dbReference type="SUPFAM" id="SSF52540">
    <property type="entry name" value="P-loop containing nucleoside triphosphate hydrolases"/>
    <property type="match status" value="1"/>
</dbReference>
<gene>
    <name evidence="4" type="primary">mobA</name>
    <name evidence="7" type="ORF">DKT75_11160</name>
</gene>
<comment type="function">
    <text evidence="4">Transfers a GMP moiety from GTP to Mo-molybdopterin (Mo-MPT) cofactor (Moco or molybdenum cofactor) to form Mo-molybdopterin guanine dinucleotide (Mo-MGD) cofactor.</text>
</comment>
<keyword evidence="7" id="KW-0548">Nucleotidyltransferase</keyword>
<evidence type="ECO:0000313" key="8">
    <source>
        <dbReference type="Proteomes" id="UP000245506"/>
    </source>
</evidence>
<dbReference type="InterPro" id="IPR025877">
    <property type="entry name" value="MobA-like_NTP_Trfase"/>
</dbReference>
<feature type="binding site" evidence="4">
    <location>
        <position position="99"/>
    </location>
    <ligand>
        <name>GTP</name>
        <dbReference type="ChEBI" id="CHEBI:37565"/>
    </ligand>
</feature>
<dbReference type="RefSeq" id="WP_109823511.1">
    <property type="nucleotide sequence ID" value="NZ_QGKL01000031.1"/>
</dbReference>
<dbReference type="InterPro" id="IPR027417">
    <property type="entry name" value="P-loop_NTPase"/>
</dbReference>
<feature type="binding site" evidence="4">
    <location>
        <position position="23"/>
    </location>
    <ligand>
        <name>GTP</name>
        <dbReference type="ChEBI" id="CHEBI:37565"/>
    </ligand>
</feature>
<dbReference type="Gene3D" id="3.40.50.300">
    <property type="entry name" value="P-loop containing nucleotide triphosphate hydrolases"/>
    <property type="match status" value="1"/>
</dbReference>
<keyword evidence="4" id="KW-0547">Nucleotide-binding</keyword>
<dbReference type="InterPro" id="IPR052539">
    <property type="entry name" value="MGD_biosynthesis_adapter"/>
</dbReference>
<accession>A0A317CI11</accession>
<dbReference type="Gene3D" id="3.90.550.10">
    <property type="entry name" value="Spore Coat Polysaccharide Biosynthesis Protein SpsA, Chain A"/>
    <property type="match status" value="1"/>
</dbReference>
<comment type="subcellular location">
    <subcellularLocation>
        <location evidence="4">Cytoplasm</location>
    </subcellularLocation>
</comment>
<dbReference type="Pfam" id="PF12804">
    <property type="entry name" value="NTP_transf_3"/>
    <property type="match status" value="1"/>
</dbReference>
<dbReference type="GO" id="GO:0061603">
    <property type="term" value="F:molybdenum cofactor guanylyltransferase activity"/>
    <property type="evidence" value="ECO:0007669"/>
    <property type="project" value="UniProtKB-EC"/>
</dbReference>